<feature type="region of interest" description="Disordered" evidence="2">
    <location>
        <begin position="114"/>
        <end position="136"/>
    </location>
</feature>
<dbReference type="PANTHER" id="PTHR45919">
    <property type="entry name" value="GDP-MAN:MAN(3)GLCNAC(2)-PP-DOL ALPHA-1,2-MANNOSYLTRANSFERASE"/>
    <property type="match status" value="1"/>
</dbReference>
<dbReference type="RefSeq" id="WP_213671164.1">
    <property type="nucleotide sequence ID" value="NZ_JAHCDA010000003.1"/>
</dbReference>
<sequence length="756" mass="82627">MPKRRSGSYGPVEANLDSRRQPKGELRGMNDFLRDETREHPLASGLSPVVSWRREVELASARVKVAEQAMARQEVERQLAAALGEREALRRSTSWRMTAPARWVMEALRRSLGHGARQPSLQASPATRPPAPELPVPRTENLEVSILIVNVDAYATARCLREISASTGDVVHEVLIADIAWQPLTAEAPNIEVIRLGPRRQSGEANNILAERARSPLLCLLNPNVSLRSGWLRQLCLALSVTPGAGIVGPILVSEDKLVVAAGHALDTEGHLVPLRRGEATGSVPPQPARVDHLCDAVRLMPRQLFLDAGGFDLAFEPGSHEDADLSFRIAAMEAGIWCCPDLALSRTESADDRLPSSDIGHQKFARRWAHALRGPAQPPPPRRRALIFSPYDLTPGGGERYILTLAAALSRDHDVAFAGLAPYSRLRLRTMGSRLGLDLSGIVPIDLEAVAALPPFDLMVAMGNEMIPPIAARARRNLFMCQFPFPLPPEVTPVASAYAGYGGVMVNSGYSRHHLRAALRTAALDEPPIRIVSPPVPRMPGRASRKRPMILSVGRFFVSGHAKRHDLLIDAFRELHRRHNGAISLHLAGSLVPGAEPREYLAFLQAKAAGLPVEFHVDSPAETMRELYRDAALYWHGTGLGVDLQSHPERAEHFGITIVEAMSAQCVALALKAGGAPEIITEGENGFLYEDAASLVETSLRLLKPDRQEERIRIGEAASRRAEEFSEEVFCEQIRLIAEDPSRLSRGGTVWDAAS</sequence>
<gene>
    <name evidence="4" type="ORF">KHU32_16020</name>
</gene>
<feature type="region of interest" description="Disordered" evidence="2">
    <location>
        <begin position="1"/>
        <end position="28"/>
    </location>
</feature>
<protein>
    <submittedName>
        <fullName evidence="4">Glycosyltransferase</fullName>
        <ecNumber evidence="4">2.4.-.-</ecNumber>
    </submittedName>
</protein>
<evidence type="ECO:0000313" key="4">
    <source>
        <dbReference type="EMBL" id="MBS7812458.1"/>
    </source>
</evidence>
<dbReference type="PANTHER" id="PTHR45919:SF1">
    <property type="entry name" value="GDP-MAN:MAN(3)GLCNAC(2)-PP-DOL ALPHA-1,2-MANNOSYLTRANSFERASE"/>
    <property type="match status" value="1"/>
</dbReference>
<accession>A0ABS5QG30</accession>
<organism evidence="4 5">
    <name type="scientific">Roseococcus pinisoli</name>
    <dbReference type="NCBI Taxonomy" id="2835040"/>
    <lineage>
        <taxon>Bacteria</taxon>
        <taxon>Pseudomonadati</taxon>
        <taxon>Pseudomonadota</taxon>
        <taxon>Alphaproteobacteria</taxon>
        <taxon>Acetobacterales</taxon>
        <taxon>Roseomonadaceae</taxon>
        <taxon>Roseococcus</taxon>
    </lineage>
</organism>
<keyword evidence="4" id="KW-0808">Transferase</keyword>
<feature type="coiled-coil region" evidence="1">
    <location>
        <begin position="56"/>
        <end position="92"/>
    </location>
</feature>
<dbReference type="InterPro" id="IPR001296">
    <property type="entry name" value="Glyco_trans_1"/>
</dbReference>
<keyword evidence="5" id="KW-1185">Reference proteome</keyword>
<dbReference type="Gene3D" id="3.40.50.2000">
    <property type="entry name" value="Glycogen Phosphorylase B"/>
    <property type="match status" value="1"/>
</dbReference>
<comment type="caution">
    <text evidence="4">The sequence shown here is derived from an EMBL/GenBank/DDBJ whole genome shotgun (WGS) entry which is preliminary data.</text>
</comment>
<evidence type="ECO:0000259" key="3">
    <source>
        <dbReference type="Pfam" id="PF00534"/>
    </source>
</evidence>
<keyword evidence="1" id="KW-0175">Coiled coil</keyword>
<feature type="compositionally biased region" description="Basic and acidic residues" evidence="2">
    <location>
        <begin position="16"/>
        <end position="28"/>
    </location>
</feature>
<feature type="domain" description="Glycosyl transferase family 1" evidence="3">
    <location>
        <begin position="546"/>
        <end position="720"/>
    </location>
</feature>
<keyword evidence="4" id="KW-0328">Glycosyltransferase</keyword>
<dbReference type="SUPFAM" id="SSF53756">
    <property type="entry name" value="UDP-Glycosyltransferase/glycogen phosphorylase"/>
    <property type="match status" value="1"/>
</dbReference>
<dbReference type="EC" id="2.4.-.-" evidence="4"/>
<dbReference type="InterPro" id="IPR038013">
    <property type="entry name" value="ALG11"/>
</dbReference>
<reference evidence="4 5" key="1">
    <citation type="submission" date="2021-05" db="EMBL/GenBank/DDBJ databases">
        <title>Roseococcus sp. XZZS9, whole genome shotgun sequencing project.</title>
        <authorList>
            <person name="Zhao G."/>
            <person name="Shen L."/>
        </authorList>
    </citation>
    <scope>NUCLEOTIDE SEQUENCE [LARGE SCALE GENOMIC DNA]</scope>
    <source>
        <strain evidence="4 5">XZZS9</strain>
    </source>
</reference>
<dbReference type="EMBL" id="JAHCDA010000003">
    <property type="protein sequence ID" value="MBS7812458.1"/>
    <property type="molecule type" value="Genomic_DNA"/>
</dbReference>
<evidence type="ECO:0000256" key="1">
    <source>
        <dbReference type="SAM" id="Coils"/>
    </source>
</evidence>
<evidence type="ECO:0000313" key="5">
    <source>
        <dbReference type="Proteomes" id="UP000766336"/>
    </source>
</evidence>
<proteinExistence type="predicted"/>
<dbReference type="SUPFAM" id="SSF53448">
    <property type="entry name" value="Nucleotide-diphospho-sugar transferases"/>
    <property type="match status" value="1"/>
</dbReference>
<dbReference type="Pfam" id="PF00534">
    <property type="entry name" value="Glycos_transf_1"/>
    <property type="match status" value="1"/>
</dbReference>
<name>A0ABS5QG30_9PROT</name>
<evidence type="ECO:0000256" key="2">
    <source>
        <dbReference type="SAM" id="MobiDB-lite"/>
    </source>
</evidence>
<dbReference type="Gene3D" id="3.90.550.10">
    <property type="entry name" value="Spore Coat Polysaccharide Biosynthesis Protein SpsA, Chain A"/>
    <property type="match status" value="1"/>
</dbReference>
<dbReference type="Proteomes" id="UP000766336">
    <property type="component" value="Unassembled WGS sequence"/>
</dbReference>
<dbReference type="GO" id="GO:0016757">
    <property type="term" value="F:glycosyltransferase activity"/>
    <property type="evidence" value="ECO:0007669"/>
    <property type="project" value="UniProtKB-KW"/>
</dbReference>
<dbReference type="InterPro" id="IPR029044">
    <property type="entry name" value="Nucleotide-diphossugar_trans"/>
</dbReference>